<dbReference type="RefSeq" id="WP_253967846.1">
    <property type="nucleotide sequence ID" value="NZ_JAMFTH010000002.1"/>
</dbReference>
<organism evidence="7 8">
    <name type="scientific">Gilvimarinus xylanilyticus</name>
    <dbReference type="NCBI Taxonomy" id="2944139"/>
    <lineage>
        <taxon>Bacteria</taxon>
        <taxon>Pseudomonadati</taxon>
        <taxon>Pseudomonadota</taxon>
        <taxon>Gammaproteobacteria</taxon>
        <taxon>Cellvibrionales</taxon>
        <taxon>Cellvibrionaceae</taxon>
        <taxon>Gilvimarinus</taxon>
    </lineage>
</organism>
<keyword evidence="4" id="KW-0326">Glycosidase</keyword>
<reference evidence="7" key="1">
    <citation type="submission" date="2022-05" db="EMBL/GenBank/DDBJ databases">
        <authorList>
            <person name="Sun H.-N."/>
        </authorList>
    </citation>
    <scope>NUCLEOTIDE SEQUENCE</scope>
    <source>
        <strain evidence="7">HB14</strain>
    </source>
</reference>
<keyword evidence="8" id="KW-1185">Reference proteome</keyword>
<keyword evidence="3" id="KW-0378">Hydrolase</keyword>
<keyword evidence="5" id="KW-0732">Signal</keyword>
<evidence type="ECO:0000313" key="8">
    <source>
        <dbReference type="Proteomes" id="UP001139319"/>
    </source>
</evidence>
<dbReference type="PANTHER" id="PTHR31451">
    <property type="match status" value="1"/>
</dbReference>
<evidence type="ECO:0000256" key="1">
    <source>
        <dbReference type="ARBA" id="ARBA00001678"/>
    </source>
</evidence>
<dbReference type="PANTHER" id="PTHR31451:SF40">
    <property type="entry name" value="GLYCOSIDE HYDROLASE FAMILY 5 DOMAIN-CONTAINING PROTEIN"/>
    <property type="match status" value="1"/>
</dbReference>
<dbReference type="InterPro" id="IPR017853">
    <property type="entry name" value="GH"/>
</dbReference>
<gene>
    <name evidence="7" type="ORF">M6D89_09590</name>
</gene>
<dbReference type="EC" id="3.2.1.78" evidence="2"/>
<dbReference type="PROSITE" id="PS51257">
    <property type="entry name" value="PROKAR_LIPOPROTEIN"/>
    <property type="match status" value="1"/>
</dbReference>
<evidence type="ECO:0000256" key="2">
    <source>
        <dbReference type="ARBA" id="ARBA00012706"/>
    </source>
</evidence>
<dbReference type="AlphaFoldDB" id="A0A9X2KWW6"/>
<dbReference type="Proteomes" id="UP001139319">
    <property type="component" value="Unassembled WGS sequence"/>
</dbReference>
<feature type="signal peptide" evidence="5">
    <location>
        <begin position="1"/>
        <end position="19"/>
    </location>
</feature>
<evidence type="ECO:0000256" key="5">
    <source>
        <dbReference type="SAM" id="SignalP"/>
    </source>
</evidence>
<feature type="domain" description="Glycoside hydrolase family 5" evidence="6">
    <location>
        <begin position="29"/>
        <end position="439"/>
    </location>
</feature>
<evidence type="ECO:0000256" key="4">
    <source>
        <dbReference type="ARBA" id="ARBA00023295"/>
    </source>
</evidence>
<dbReference type="SUPFAM" id="SSF51445">
    <property type="entry name" value="(Trans)glycosidases"/>
    <property type="match status" value="1"/>
</dbReference>
<comment type="caution">
    <text evidence="7">The sequence shown here is derived from an EMBL/GenBank/DDBJ whole genome shotgun (WGS) entry which is preliminary data.</text>
</comment>
<evidence type="ECO:0000256" key="3">
    <source>
        <dbReference type="ARBA" id="ARBA00022801"/>
    </source>
</evidence>
<dbReference type="InterPro" id="IPR001547">
    <property type="entry name" value="Glyco_hydro_5"/>
</dbReference>
<comment type="catalytic activity">
    <reaction evidence="1">
        <text>Random hydrolysis of (1-&gt;4)-beta-D-mannosidic linkages in mannans, galactomannans and glucomannans.</text>
        <dbReference type="EC" id="3.2.1.78"/>
    </reaction>
</comment>
<dbReference type="InterPro" id="IPR045053">
    <property type="entry name" value="MAN-like"/>
</dbReference>
<accession>A0A9X2KWW6</accession>
<dbReference type="GO" id="GO:0016985">
    <property type="term" value="F:mannan endo-1,4-beta-mannosidase activity"/>
    <property type="evidence" value="ECO:0007669"/>
    <property type="project" value="TreeGrafter"/>
</dbReference>
<feature type="chain" id="PRO_5040911763" description="mannan endo-1,4-beta-mannosidase" evidence="5">
    <location>
        <begin position="20"/>
        <end position="440"/>
    </location>
</feature>
<reference evidence="7" key="2">
    <citation type="submission" date="2023-01" db="EMBL/GenBank/DDBJ databases">
        <title>Gilvimarinus xylanilyticus HB14 isolated from Caulerpa lentillifera aquaculture base in Hainan, China.</title>
        <authorList>
            <person name="Zhang Y.-J."/>
        </authorList>
    </citation>
    <scope>NUCLEOTIDE SEQUENCE</scope>
    <source>
        <strain evidence="7">HB14</strain>
    </source>
</reference>
<dbReference type="Gene3D" id="3.20.20.80">
    <property type="entry name" value="Glycosidases"/>
    <property type="match status" value="1"/>
</dbReference>
<proteinExistence type="predicted"/>
<dbReference type="Pfam" id="PF26410">
    <property type="entry name" value="GH5_mannosidase"/>
    <property type="match status" value="1"/>
</dbReference>
<name>A0A9X2KWW6_9GAMM</name>
<sequence length="440" mass="49946">MIKMPAFLFALVCLLAACAGPQTNAPADDFVRVQGTQFMLDDEPYRYVGTNMWYGAYLGAPGELGDRERLIKELDLLHAKGINNLRVLAASEDSELMRAVRPAIVENKEGELNQALLQGMDFLLAEMAKRDMKAVLYLNNFWQWSGGMSQYVAWFTGEPVFDPDVTGKWNPFMQNSARFYRMPEAQALYRDVIKTVVTRTNTITGVAYNQDPTIMSWQLANEPRPGSDADGRPYFSHFEKWIDETAGYIKALAPQQLVSTGNEGAMGTLQDAELFEQSHASDNVDYLTFHMWIKNWSWFDVKDAEASYPGAWETAQEYMQQHMAIAERLNKPIVLEEFGVERDNGVFARNTRTKYRDRFYAQVFNFIESNARAGGPFAGSNFWAWGGFGETDREDYMWQPGDDFFGDPPQEAQGLNSVFSNDESTLRIIKDHAQALQAIE</sequence>
<protein>
    <recommendedName>
        <fullName evidence="2">mannan endo-1,4-beta-mannosidase</fullName>
        <ecNumber evidence="2">3.2.1.78</ecNumber>
    </recommendedName>
</protein>
<evidence type="ECO:0000313" key="7">
    <source>
        <dbReference type="EMBL" id="MCP8899550.1"/>
    </source>
</evidence>
<dbReference type="EMBL" id="JAMFTH010000002">
    <property type="protein sequence ID" value="MCP8899550.1"/>
    <property type="molecule type" value="Genomic_DNA"/>
</dbReference>
<evidence type="ECO:0000259" key="6">
    <source>
        <dbReference type="Pfam" id="PF26410"/>
    </source>
</evidence>